<feature type="compositionally biased region" description="Basic and acidic residues" evidence="2">
    <location>
        <begin position="400"/>
        <end position="410"/>
    </location>
</feature>
<feature type="compositionally biased region" description="Low complexity" evidence="2">
    <location>
        <begin position="109"/>
        <end position="120"/>
    </location>
</feature>
<sequence>MQKKPNLYDLWREFRFFANVNDRKYHEHLDFFIEAKAGRFFRPKAGQRRTILLSSLRGLDEELEAVQKYIFWKRRTPRVKKLTPKAILMAPKNTKKRPAKSPSHTPLQSPAKTPTAPSSSLTPVKVGVCKSLALPTIALKEYRSQIEELGMGFLFWRWDFSADTLVKEFAMRSPKSIYLIEESRLRVNPEELFSEKRPDKDKNGYKTRSYIDPFKKVLAEALMALFCPARMMYLVTHKVVFIERVVWKEKFNWGAVFAQHVLHSLKTVNDGNPVYVGAFLVHLHAKNGWLTEGEKKIYGEDHPSVKNIADYSSDEGDTSSDEEEQEVAPRVLAKDTEDEDEDEGTPRPQSRGVQFTFEDAIRKPKSPTSPNYSPQVTPEPKTKKRMRGEVTRAKKALRIGLEDTKKGRDEDKDEDEGQDKGKQLLDEGVEVEIEGEHARLTSSSPSCAMTVGNLTKYLMPTFAAIEDEGRLMYKEFEAGPDHLNAATEIIRRARIFGENAVTEFKLRTLLRKQKDEVRERNKTIDEQGDTIDRLEKDKKELQDVVKMKDEHMKKLESEFEALKIAKAAQDEEMKAKDTKITNLQVQWIERREVEEKEAAIGSLRDSLKEIYEAMKTEFPSKDEKKSRLQKLADRTKGDYEGILREYRDDFGEFKRHLLSKIDAPTTSGRSS</sequence>
<evidence type="ECO:0000256" key="1">
    <source>
        <dbReference type="SAM" id="Coils"/>
    </source>
</evidence>
<organism evidence="3 4">
    <name type="scientific">Riccia sorocarpa</name>
    <dbReference type="NCBI Taxonomy" id="122646"/>
    <lineage>
        <taxon>Eukaryota</taxon>
        <taxon>Viridiplantae</taxon>
        <taxon>Streptophyta</taxon>
        <taxon>Embryophyta</taxon>
        <taxon>Marchantiophyta</taxon>
        <taxon>Marchantiopsida</taxon>
        <taxon>Marchantiidae</taxon>
        <taxon>Marchantiales</taxon>
        <taxon>Ricciaceae</taxon>
        <taxon>Riccia</taxon>
    </lineage>
</organism>
<feature type="coiled-coil region" evidence="1">
    <location>
        <begin position="524"/>
        <end position="572"/>
    </location>
</feature>
<reference evidence="3 4" key="1">
    <citation type="submission" date="2024-09" db="EMBL/GenBank/DDBJ databases">
        <title>Chromosome-scale assembly of Riccia sorocarpa.</title>
        <authorList>
            <person name="Paukszto L."/>
        </authorList>
    </citation>
    <scope>NUCLEOTIDE SEQUENCE [LARGE SCALE GENOMIC DNA]</scope>
    <source>
        <strain evidence="3">LP-2024</strain>
        <tissue evidence="3">Aerial parts of the thallus</tissue>
    </source>
</reference>
<gene>
    <name evidence="3" type="ORF">R1sor_021499</name>
</gene>
<dbReference type="EMBL" id="JBJQOH010000007">
    <property type="protein sequence ID" value="KAL3678543.1"/>
    <property type="molecule type" value="Genomic_DNA"/>
</dbReference>
<accession>A0ABD3GH99</accession>
<feature type="region of interest" description="Disordered" evidence="2">
    <location>
        <begin position="90"/>
        <end position="120"/>
    </location>
</feature>
<keyword evidence="1" id="KW-0175">Coiled coil</keyword>
<keyword evidence="4" id="KW-1185">Reference proteome</keyword>
<name>A0ABD3GH99_9MARC</name>
<dbReference type="AlphaFoldDB" id="A0ABD3GH99"/>
<feature type="compositionally biased region" description="Polar residues" evidence="2">
    <location>
        <begin position="366"/>
        <end position="376"/>
    </location>
</feature>
<proteinExistence type="predicted"/>
<evidence type="ECO:0000313" key="4">
    <source>
        <dbReference type="Proteomes" id="UP001633002"/>
    </source>
</evidence>
<comment type="caution">
    <text evidence="3">The sequence shown here is derived from an EMBL/GenBank/DDBJ whole genome shotgun (WGS) entry which is preliminary data.</text>
</comment>
<feature type="compositionally biased region" description="Acidic residues" evidence="2">
    <location>
        <begin position="312"/>
        <end position="326"/>
    </location>
</feature>
<evidence type="ECO:0000313" key="3">
    <source>
        <dbReference type="EMBL" id="KAL3678543.1"/>
    </source>
</evidence>
<protein>
    <submittedName>
        <fullName evidence="3">Uncharacterized protein</fullName>
    </submittedName>
</protein>
<evidence type="ECO:0000256" key="2">
    <source>
        <dbReference type="SAM" id="MobiDB-lite"/>
    </source>
</evidence>
<dbReference type="Proteomes" id="UP001633002">
    <property type="component" value="Unassembled WGS sequence"/>
</dbReference>
<feature type="region of interest" description="Disordered" evidence="2">
    <location>
        <begin position="305"/>
        <end position="422"/>
    </location>
</feature>